<dbReference type="AlphaFoldDB" id="G7DZU1"/>
<keyword evidence="19" id="KW-1185">Reference proteome</keyword>
<keyword evidence="5" id="KW-0690">Ribosome biogenesis</keyword>
<feature type="short sequence motif" description="Q motif" evidence="13">
    <location>
        <begin position="102"/>
        <end position="130"/>
    </location>
</feature>
<accession>G7DZU1</accession>
<feature type="region of interest" description="Disordered" evidence="14">
    <location>
        <begin position="569"/>
        <end position="601"/>
    </location>
</feature>
<feature type="domain" description="Helicase C-terminal" evidence="16">
    <location>
        <begin position="378"/>
        <end position="524"/>
    </location>
</feature>
<dbReference type="SMART" id="SM00490">
    <property type="entry name" value="HELICc"/>
    <property type="match status" value="1"/>
</dbReference>
<dbReference type="GO" id="GO:0003723">
    <property type="term" value="F:RNA binding"/>
    <property type="evidence" value="ECO:0007669"/>
    <property type="project" value="UniProtKB-KW"/>
</dbReference>
<dbReference type="PROSITE" id="PS00039">
    <property type="entry name" value="DEAD_ATP_HELICASE"/>
    <property type="match status" value="1"/>
</dbReference>
<feature type="compositionally biased region" description="Acidic residues" evidence="14">
    <location>
        <begin position="684"/>
        <end position="693"/>
    </location>
</feature>
<dbReference type="OMA" id="EDQFGMM"/>
<dbReference type="FunCoup" id="G7DZU1">
    <property type="interactions" value="670"/>
</dbReference>
<keyword evidence="9" id="KW-0067">ATP-binding</keyword>
<dbReference type="GO" id="GO:0010467">
    <property type="term" value="P:gene expression"/>
    <property type="evidence" value="ECO:0007669"/>
    <property type="project" value="UniProtKB-ARBA"/>
</dbReference>
<dbReference type="GO" id="GO:0005829">
    <property type="term" value="C:cytosol"/>
    <property type="evidence" value="ECO:0007669"/>
    <property type="project" value="TreeGrafter"/>
</dbReference>
<evidence type="ECO:0000256" key="1">
    <source>
        <dbReference type="ARBA" id="ARBA00003706"/>
    </source>
</evidence>
<dbReference type="Pfam" id="PF08147">
    <property type="entry name" value="DBP10CT"/>
    <property type="match status" value="1"/>
</dbReference>
<evidence type="ECO:0000256" key="9">
    <source>
        <dbReference type="ARBA" id="ARBA00022840"/>
    </source>
</evidence>
<evidence type="ECO:0000256" key="4">
    <source>
        <dbReference type="ARBA" id="ARBA00012552"/>
    </source>
</evidence>
<dbReference type="InterPro" id="IPR012541">
    <property type="entry name" value="DBP10_C"/>
</dbReference>
<feature type="compositionally biased region" description="Basic and acidic residues" evidence="14">
    <location>
        <begin position="901"/>
        <end position="914"/>
    </location>
</feature>
<dbReference type="Pfam" id="PF00271">
    <property type="entry name" value="Helicase_C"/>
    <property type="match status" value="1"/>
</dbReference>
<organism evidence="18 19">
    <name type="scientific">Mixia osmundae (strain CBS 9802 / IAM 14324 / JCM 22182 / KY 12970)</name>
    <dbReference type="NCBI Taxonomy" id="764103"/>
    <lineage>
        <taxon>Eukaryota</taxon>
        <taxon>Fungi</taxon>
        <taxon>Dikarya</taxon>
        <taxon>Basidiomycota</taxon>
        <taxon>Pucciniomycotina</taxon>
        <taxon>Mixiomycetes</taxon>
        <taxon>Mixiales</taxon>
        <taxon>Mixiaceae</taxon>
        <taxon>Mixia</taxon>
    </lineage>
</organism>
<evidence type="ECO:0000259" key="15">
    <source>
        <dbReference type="PROSITE" id="PS51192"/>
    </source>
</evidence>
<keyword evidence="7" id="KW-0378">Hydrolase</keyword>
<feature type="region of interest" description="Disordered" evidence="14">
    <location>
        <begin position="820"/>
        <end position="928"/>
    </location>
</feature>
<keyword evidence="8" id="KW-0347">Helicase</keyword>
<dbReference type="PROSITE" id="PS51192">
    <property type="entry name" value="HELICASE_ATP_BIND_1"/>
    <property type="match status" value="1"/>
</dbReference>
<feature type="domain" description="Helicase ATP-binding" evidence="15">
    <location>
        <begin position="135"/>
        <end position="314"/>
    </location>
</feature>
<feature type="region of interest" description="Disordered" evidence="14">
    <location>
        <begin position="1"/>
        <end position="53"/>
    </location>
</feature>
<dbReference type="SMART" id="SM00487">
    <property type="entry name" value="DEXDc"/>
    <property type="match status" value="1"/>
</dbReference>
<reference evidence="18 19" key="1">
    <citation type="journal article" date="2011" name="J. Gen. Appl. Microbiol.">
        <title>Draft genome sequencing of the enigmatic basidiomycete Mixia osmundae.</title>
        <authorList>
            <person name="Nishida H."/>
            <person name="Nagatsuka Y."/>
            <person name="Sugiyama J."/>
        </authorList>
    </citation>
    <scope>NUCLEOTIDE SEQUENCE [LARGE SCALE GENOMIC DNA]</scope>
    <source>
        <strain evidence="19">CBS 9802 / IAM 14324 / JCM 22182 / KY 12970</strain>
    </source>
</reference>
<evidence type="ECO:0000256" key="5">
    <source>
        <dbReference type="ARBA" id="ARBA00022517"/>
    </source>
</evidence>
<dbReference type="Gene3D" id="3.40.50.300">
    <property type="entry name" value="P-loop containing nucleotide triphosphate hydrolases"/>
    <property type="match status" value="2"/>
</dbReference>
<evidence type="ECO:0000259" key="16">
    <source>
        <dbReference type="PROSITE" id="PS51194"/>
    </source>
</evidence>
<dbReference type="InterPro" id="IPR011545">
    <property type="entry name" value="DEAD/DEAH_box_helicase_dom"/>
</dbReference>
<sequence>MARAASKTDRPLKKMKTRHDKPGKRAASSDDGDSQVEEVSATFAAGQQRPHSPLHSLATLDGGIEDDDDFVQALMGKQNAKASAQVGKALKIPQIKKAPGQGSFQSMGIQPNLLKTILMRGFHTPTPIQRAALPSILATPPRDLVGMARTGSGKTLAYMIPLIQRLGGQHSQKFGARALVMVPTRELALQVLKVGKDLSRGLKEGDSETLRWGLIIGGDGLEEQFGLMASNPDVIIATPGRLLHLIVEMDLDMSSVAYAVFDEADRLFEMGFATQLHEILHRLPPSRQTLLFSATLPTSLVEFARAGLQNPKLVRLDADTKISSDLQMAMLSVKPTEKEAALLLLLRDVIGVPQSLNRQNVTDMSTRPKDKTANKKRKFETGKGKVELAPHQTLVFVATKHHVEYISMLLLEAGYAVASIYGSMDQEARRGQLNNFRAGRSNVLVVTDLAARGIDIPILENVVNYDFPAGARNFIHRVGRTARAGRPGWAYSLVTTTELPFLLDLELFLGRPIAACPLKQTSAERIDYSSQLVLGTLPRDRLDQEVEHLASVLLGPSVTLQTLKNVARKGQRMYEKSQPKASAASHRRAKDMSQLGDGLAGAAKEAASMHPVFRVSDAGSAQADEAASRSSLLAALTSFRPAETVFEIGSRGKTPAAQLMRQRRQTLGKSLARRAEQDAQAGALEEEEDDAIDVEDSAPTQPAADEAMIEDVFETAPEKGKSAYADPSFYMGYTQAGAADERGYSMREEPGNFAAQARGVTFDIVDDEANPMAPQRASMLRWDRKNRKFVKGDGTGSDNQKLVKTESGVRLPASFKAGHYDDWRRKQKTSLPRVGDQELPSRNMGGAMRYRHKAGPAKEDSSANDNARPYKGKKRFDVKSDTKTKSSGNRRAGHQNAGKLKTPDQIRKERVQKENRKRRSTQPSKKKR</sequence>
<dbReference type="PANTHER" id="PTHR47959:SF8">
    <property type="entry name" value="RNA HELICASE"/>
    <property type="match status" value="1"/>
</dbReference>
<comment type="caution">
    <text evidence="18">The sequence shown here is derived from an EMBL/GenBank/DDBJ whole genome shotgun (WGS) entry which is preliminary data.</text>
</comment>
<dbReference type="eggNOG" id="KOG0337">
    <property type="taxonomic scope" value="Eukaryota"/>
</dbReference>
<reference evidence="18 19" key="2">
    <citation type="journal article" date="2012" name="Open Biol.">
        <title>Characteristics of nucleosomes and linker DNA regions on the genome of the basidiomycete Mixia osmundae revealed by mono- and dinucleosome mapping.</title>
        <authorList>
            <person name="Nishida H."/>
            <person name="Kondo S."/>
            <person name="Matsumoto T."/>
            <person name="Suzuki Y."/>
            <person name="Yoshikawa H."/>
            <person name="Taylor T.D."/>
            <person name="Sugiyama J."/>
        </authorList>
    </citation>
    <scope>NUCLEOTIDE SEQUENCE [LARGE SCALE GENOMIC DNA]</scope>
    <source>
        <strain evidence="19">CBS 9802 / IAM 14324 / JCM 22182 / KY 12970</strain>
    </source>
</reference>
<dbReference type="InterPro" id="IPR050079">
    <property type="entry name" value="DEAD_box_RNA_helicase"/>
</dbReference>
<comment type="function">
    <text evidence="1">ATP-binding RNA helicase involved in the biogenesis of 60S ribosomal subunits and is required for the normal formation of 25S and 5.8S rRNAs.</text>
</comment>
<gene>
    <name evidence="18" type="primary">Mo02762</name>
    <name evidence="18" type="ORF">E5Q_02762</name>
</gene>
<evidence type="ECO:0000313" key="19">
    <source>
        <dbReference type="Proteomes" id="UP000009131"/>
    </source>
</evidence>
<evidence type="ECO:0000256" key="11">
    <source>
        <dbReference type="ARBA" id="ARBA00023242"/>
    </source>
</evidence>
<evidence type="ECO:0000259" key="17">
    <source>
        <dbReference type="PROSITE" id="PS51195"/>
    </source>
</evidence>
<evidence type="ECO:0000256" key="3">
    <source>
        <dbReference type="ARBA" id="ARBA00010379"/>
    </source>
</evidence>
<dbReference type="EMBL" id="BABT02000074">
    <property type="protein sequence ID" value="GAA96101.1"/>
    <property type="molecule type" value="Genomic_DNA"/>
</dbReference>
<dbReference type="GO" id="GO:0005730">
    <property type="term" value="C:nucleolus"/>
    <property type="evidence" value="ECO:0007669"/>
    <property type="project" value="UniProtKB-SubCell"/>
</dbReference>
<protein>
    <recommendedName>
        <fullName evidence="4">RNA helicase</fullName>
        <ecNumber evidence="4">3.6.4.13</ecNumber>
    </recommendedName>
</protein>
<keyword evidence="10" id="KW-0694">RNA-binding</keyword>
<dbReference type="InParanoid" id="G7DZU1"/>
<feature type="compositionally biased region" description="Basic and acidic residues" evidence="14">
    <location>
        <begin position="1"/>
        <end position="12"/>
    </location>
</feature>
<dbReference type="PANTHER" id="PTHR47959">
    <property type="entry name" value="ATP-DEPENDENT RNA HELICASE RHLE-RELATED"/>
    <property type="match status" value="1"/>
</dbReference>
<proteinExistence type="inferred from homology"/>
<comment type="subcellular location">
    <subcellularLocation>
        <location evidence="2">Nucleus</location>
    </subcellularLocation>
</comment>
<dbReference type="SUPFAM" id="SSF52540">
    <property type="entry name" value="P-loop containing nucleoside triphosphate hydrolases"/>
    <property type="match status" value="1"/>
</dbReference>
<dbReference type="STRING" id="764103.G7DZU1"/>
<dbReference type="CDD" id="cd18787">
    <property type="entry name" value="SF2_C_DEAD"/>
    <property type="match status" value="1"/>
</dbReference>
<dbReference type="GO" id="GO:0003724">
    <property type="term" value="F:RNA helicase activity"/>
    <property type="evidence" value="ECO:0007669"/>
    <property type="project" value="UniProtKB-EC"/>
</dbReference>
<name>G7DZU1_MIXOS</name>
<dbReference type="HOGENOM" id="CLU_003041_5_1_1"/>
<dbReference type="InterPro" id="IPR027417">
    <property type="entry name" value="P-loop_NTPase"/>
</dbReference>
<feature type="compositionally biased region" description="Basic residues" evidence="14">
    <location>
        <begin position="13"/>
        <end position="24"/>
    </location>
</feature>
<dbReference type="InterPro" id="IPR000629">
    <property type="entry name" value="RNA-helicase_DEAD-box_CS"/>
</dbReference>
<dbReference type="OrthoDB" id="10261375at2759"/>
<feature type="region of interest" description="Disordered" evidence="14">
    <location>
        <begin position="667"/>
        <end position="693"/>
    </location>
</feature>
<feature type="domain" description="DEAD-box RNA helicase Q" evidence="17">
    <location>
        <begin position="102"/>
        <end position="130"/>
    </location>
</feature>
<dbReference type="InterPro" id="IPR014001">
    <property type="entry name" value="Helicase_ATP-bd"/>
</dbReference>
<evidence type="ECO:0000256" key="14">
    <source>
        <dbReference type="SAM" id="MobiDB-lite"/>
    </source>
</evidence>
<dbReference type="Proteomes" id="UP000009131">
    <property type="component" value="Unassembled WGS sequence"/>
</dbReference>
<evidence type="ECO:0000256" key="13">
    <source>
        <dbReference type="PROSITE-ProRule" id="PRU00552"/>
    </source>
</evidence>
<evidence type="ECO:0000256" key="2">
    <source>
        <dbReference type="ARBA" id="ARBA00004123"/>
    </source>
</evidence>
<evidence type="ECO:0000256" key="12">
    <source>
        <dbReference type="ARBA" id="ARBA00047984"/>
    </source>
</evidence>
<evidence type="ECO:0000256" key="10">
    <source>
        <dbReference type="ARBA" id="ARBA00022884"/>
    </source>
</evidence>
<comment type="catalytic activity">
    <reaction evidence="12">
        <text>ATP + H2O = ADP + phosphate + H(+)</text>
        <dbReference type="Rhea" id="RHEA:13065"/>
        <dbReference type="ChEBI" id="CHEBI:15377"/>
        <dbReference type="ChEBI" id="CHEBI:15378"/>
        <dbReference type="ChEBI" id="CHEBI:30616"/>
        <dbReference type="ChEBI" id="CHEBI:43474"/>
        <dbReference type="ChEBI" id="CHEBI:456216"/>
        <dbReference type="EC" id="3.6.4.13"/>
    </reaction>
</comment>
<dbReference type="PROSITE" id="PS51195">
    <property type="entry name" value="Q_MOTIF"/>
    <property type="match status" value="1"/>
</dbReference>
<keyword evidence="6" id="KW-0547">Nucleotide-binding</keyword>
<evidence type="ECO:0000256" key="6">
    <source>
        <dbReference type="ARBA" id="ARBA00022741"/>
    </source>
</evidence>
<comment type="similarity">
    <text evidence="3">Belongs to the DEAD box helicase family. DDX54/DBP10 subfamily.</text>
</comment>
<dbReference type="GO" id="GO:0005524">
    <property type="term" value="F:ATP binding"/>
    <property type="evidence" value="ECO:0007669"/>
    <property type="project" value="UniProtKB-KW"/>
</dbReference>
<dbReference type="InterPro" id="IPR014014">
    <property type="entry name" value="RNA_helicase_DEAD_Q_motif"/>
</dbReference>
<evidence type="ECO:0000256" key="7">
    <source>
        <dbReference type="ARBA" id="ARBA00022801"/>
    </source>
</evidence>
<dbReference type="InterPro" id="IPR001650">
    <property type="entry name" value="Helicase_C-like"/>
</dbReference>
<dbReference type="EC" id="3.6.4.13" evidence="4"/>
<dbReference type="PROSITE" id="PS51194">
    <property type="entry name" value="HELICASE_CTER"/>
    <property type="match status" value="1"/>
</dbReference>
<dbReference type="SMART" id="SM01123">
    <property type="entry name" value="DBP10CT"/>
    <property type="match status" value="1"/>
</dbReference>
<evidence type="ECO:0000256" key="8">
    <source>
        <dbReference type="ARBA" id="ARBA00022806"/>
    </source>
</evidence>
<feature type="compositionally biased region" description="Basic and acidic residues" evidence="14">
    <location>
        <begin position="875"/>
        <end position="884"/>
    </location>
</feature>
<dbReference type="GO" id="GO:0042254">
    <property type="term" value="P:ribosome biogenesis"/>
    <property type="evidence" value="ECO:0007669"/>
    <property type="project" value="UniProtKB-KW"/>
</dbReference>
<evidence type="ECO:0000313" key="18">
    <source>
        <dbReference type="EMBL" id="GAA96101.1"/>
    </source>
</evidence>
<keyword evidence="11" id="KW-0539">Nucleus</keyword>
<feature type="compositionally biased region" description="Basic residues" evidence="14">
    <location>
        <begin position="915"/>
        <end position="928"/>
    </location>
</feature>
<dbReference type="Pfam" id="PF00270">
    <property type="entry name" value="DEAD"/>
    <property type="match status" value="1"/>
</dbReference>
<dbReference type="GO" id="GO:0016887">
    <property type="term" value="F:ATP hydrolysis activity"/>
    <property type="evidence" value="ECO:0007669"/>
    <property type="project" value="RHEA"/>
</dbReference>
<dbReference type="RefSeq" id="XP_014567867.1">
    <property type="nucleotide sequence ID" value="XM_014712381.1"/>
</dbReference>